<dbReference type="SUPFAM" id="SSF53448">
    <property type="entry name" value="Nucleotide-diphospho-sugar transferases"/>
    <property type="match status" value="1"/>
</dbReference>
<keyword evidence="1" id="KW-0472">Membrane</keyword>
<dbReference type="CDD" id="cd02511">
    <property type="entry name" value="Beta4Glucosyltransferase"/>
    <property type="match status" value="1"/>
</dbReference>
<keyword evidence="1" id="KW-1133">Transmembrane helix</keyword>
<protein>
    <submittedName>
        <fullName evidence="3">Glycosyl transferase</fullName>
    </submittedName>
</protein>
<reference evidence="3" key="1">
    <citation type="submission" date="2018-06" db="EMBL/GenBank/DDBJ databases">
        <authorList>
            <person name="Zhirakovskaya E."/>
        </authorList>
    </citation>
    <scope>NUCLEOTIDE SEQUENCE</scope>
</reference>
<feature type="domain" description="Glycosyltransferase 2-like" evidence="2">
    <location>
        <begin position="5"/>
        <end position="123"/>
    </location>
</feature>
<dbReference type="PANTHER" id="PTHR43630:SF2">
    <property type="entry name" value="GLYCOSYLTRANSFERASE"/>
    <property type="match status" value="1"/>
</dbReference>
<organism evidence="3">
    <name type="scientific">hydrothermal vent metagenome</name>
    <dbReference type="NCBI Taxonomy" id="652676"/>
    <lineage>
        <taxon>unclassified sequences</taxon>
        <taxon>metagenomes</taxon>
        <taxon>ecological metagenomes</taxon>
    </lineage>
</organism>
<evidence type="ECO:0000256" key="1">
    <source>
        <dbReference type="SAM" id="Phobius"/>
    </source>
</evidence>
<keyword evidence="1" id="KW-0812">Transmembrane</keyword>
<dbReference type="PANTHER" id="PTHR43630">
    <property type="entry name" value="POLY-BETA-1,6-N-ACETYL-D-GLUCOSAMINE SYNTHASE"/>
    <property type="match status" value="1"/>
</dbReference>
<dbReference type="InterPro" id="IPR001173">
    <property type="entry name" value="Glyco_trans_2-like"/>
</dbReference>
<accession>A0A3B0WT51</accession>
<name>A0A3B0WT51_9ZZZZ</name>
<evidence type="ECO:0000313" key="3">
    <source>
        <dbReference type="EMBL" id="VAW53837.1"/>
    </source>
</evidence>
<dbReference type="InterPro" id="IPR029044">
    <property type="entry name" value="Nucleotide-diphossugar_trans"/>
</dbReference>
<dbReference type="GO" id="GO:0016740">
    <property type="term" value="F:transferase activity"/>
    <property type="evidence" value="ECO:0007669"/>
    <property type="project" value="UniProtKB-KW"/>
</dbReference>
<evidence type="ECO:0000259" key="2">
    <source>
        <dbReference type="Pfam" id="PF00535"/>
    </source>
</evidence>
<keyword evidence="3" id="KW-0808">Transferase</keyword>
<dbReference type="Gene3D" id="3.90.550.10">
    <property type="entry name" value="Spore Coat Polysaccharide Biosynthesis Protein SpsA, Chain A"/>
    <property type="match status" value="1"/>
</dbReference>
<dbReference type="Pfam" id="PF00535">
    <property type="entry name" value="Glycos_transf_2"/>
    <property type="match status" value="1"/>
</dbReference>
<gene>
    <name evidence="3" type="ORF">MNBD_GAMMA06-1425</name>
</gene>
<proteinExistence type="predicted"/>
<sequence>MAKISACIISFNEEKKIEDCLKSLQSVVDEIIIVDSGSTDRTVEIARTYTDNIYNQTFEGYGKQKNTAASKASYNWILNLDCDERLSEQLQQAILTAKDNLDQADVWSMPRKTYYIYRWLNHCWYPDRKIRLYNRNKTAWNNVALHESIISDNMHQRQLSGDILHYSFDSISDHLKTIDHFTELAADDLIRKNKKLNPFSPLVHAAWIFIKIYFLNRGFLDGFAGLIVANLSCMHVFIKYSKAYIKRKSIKHRQV</sequence>
<dbReference type="EMBL" id="UOFD01000067">
    <property type="protein sequence ID" value="VAW53837.1"/>
    <property type="molecule type" value="Genomic_DNA"/>
</dbReference>
<feature type="transmembrane region" description="Helical" evidence="1">
    <location>
        <begin position="222"/>
        <end position="241"/>
    </location>
</feature>
<dbReference type="AlphaFoldDB" id="A0A3B0WT51"/>